<comment type="subcellular location">
    <subcellularLocation>
        <location evidence="1">Secreted</location>
    </subcellularLocation>
</comment>
<comment type="caution">
    <text evidence="3">The sequence shown here is derived from an EMBL/GenBank/DDBJ whole genome shotgun (WGS) entry which is preliminary data.</text>
</comment>
<dbReference type="PANTHER" id="PTHR13723:SF281">
    <property type="entry name" value="PAPILIN"/>
    <property type="match status" value="1"/>
</dbReference>
<evidence type="ECO:0000313" key="3">
    <source>
        <dbReference type="EMBL" id="MEQ2172049.1"/>
    </source>
</evidence>
<feature type="non-terminal residue" evidence="3">
    <location>
        <position position="1"/>
    </location>
</feature>
<evidence type="ECO:0000256" key="1">
    <source>
        <dbReference type="ARBA" id="ARBA00004613"/>
    </source>
</evidence>
<dbReference type="InterPro" id="IPR000884">
    <property type="entry name" value="TSP1_rpt"/>
</dbReference>
<dbReference type="EMBL" id="JAHRIO010041324">
    <property type="protein sequence ID" value="MEQ2172049.1"/>
    <property type="molecule type" value="Genomic_DNA"/>
</dbReference>
<organism evidence="3 4">
    <name type="scientific">Goodea atripinnis</name>
    <dbReference type="NCBI Taxonomy" id="208336"/>
    <lineage>
        <taxon>Eukaryota</taxon>
        <taxon>Metazoa</taxon>
        <taxon>Chordata</taxon>
        <taxon>Craniata</taxon>
        <taxon>Vertebrata</taxon>
        <taxon>Euteleostomi</taxon>
        <taxon>Actinopterygii</taxon>
        <taxon>Neopterygii</taxon>
        <taxon>Teleostei</taxon>
        <taxon>Neoteleostei</taxon>
        <taxon>Acanthomorphata</taxon>
        <taxon>Ovalentaria</taxon>
        <taxon>Atherinomorphae</taxon>
        <taxon>Cyprinodontiformes</taxon>
        <taxon>Goodeidae</taxon>
        <taxon>Goodea</taxon>
    </lineage>
</organism>
<keyword evidence="4" id="KW-1185">Reference proteome</keyword>
<reference evidence="3 4" key="1">
    <citation type="submission" date="2021-06" db="EMBL/GenBank/DDBJ databases">
        <authorList>
            <person name="Palmer J.M."/>
        </authorList>
    </citation>
    <scope>NUCLEOTIDE SEQUENCE [LARGE SCALE GENOMIC DNA]</scope>
    <source>
        <strain evidence="3 4">GA_2019</strain>
        <tissue evidence="3">Muscle</tissue>
    </source>
</reference>
<protein>
    <submittedName>
        <fullName evidence="3">Uncharacterized protein</fullName>
    </submittedName>
</protein>
<dbReference type="PANTHER" id="PTHR13723">
    <property type="entry name" value="ADAMTS A DISINTEGRIN AND METALLOPROTEASE WITH THROMBOSPONDIN MOTIFS PROTEASE"/>
    <property type="match status" value="1"/>
</dbReference>
<dbReference type="Pfam" id="PF19030">
    <property type="entry name" value="TSP1_ADAMTS"/>
    <property type="match status" value="2"/>
</dbReference>
<dbReference type="InterPro" id="IPR036383">
    <property type="entry name" value="TSP1_rpt_sf"/>
</dbReference>
<sequence length="256" mass="28779">YRRTRQWKVTNSVDSWGMAAGSQKDYVLEVSPTVLMKEDNPGIHYRFNPPVSRDPMSGFAWQYTSCRSCNGGLRTREVLCKRRISAMEEKVLDDSACTSSRPLFTEPCSNHSCPPDCGPGYRQRVVLCKSGESGDTLPDPKCPKHGRPTSRMRCNLQRCPPPLWVAGPWGEEDYFCINRVFVVQCSARCGLGQEMRSVQCLAHTGQPSNECLEHQRPAAMQQCKSKCDPNGAVCYEMFIVIHAPSGTRTFPIRLHN</sequence>
<evidence type="ECO:0000313" key="4">
    <source>
        <dbReference type="Proteomes" id="UP001476798"/>
    </source>
</evidence>
<dbReference type="InterPro" id="IPR050439">
    <property type="entry name" value="ADAMTS_ADAMTS-like"/>
</dbReference>
<accession>A0ABV0NMH5</accession>
<proteinExistence type="predicted"/>
<dbReference type="Proteomes" id="UP001476798">
    <property type="component" value="Unassembled WGS sequence"/>
</dbReference>
<name>A0ABV0NMH5_9TELE</name>
<gene>
    <name evidence="3" type="ORF">GOODEAATRI_016965</name>
</gene>
<dbReference type="PROSITE" id="PS50092">
    <property type="entry name" value="TSP1"/>
    <property type="match status" value="2"/>
</dbReference>
<evidence type="ECO:0000256" key="2">
    <source>
        <dbReference type="ARBA" id="ARBA00022525"/>
    </source>
</evidence>
<dbReference type="SUPFAM" id="SSF82895">
    <property type="entry name" value="TSP-1 type 1 repeat"/>
    <property type="match status" value="1"/>
</dbReference>
<keyword evidence="2" id="KW-0964">Secreted</keyword>